<dbReference type="PIRSF" id="PIRSF016636">
    <property type="entry name" value="AlgI_DltB"/>
    <property type="match status" value="1"/>
</dbReference>
<evidence type="ECO:0000256" key="7">
    <source>
        <dbReference type="PIRNR" id="PIRNR016636"/>
    </source>
</evidence>
<feature type="transmembrane region" description="Helical" evidence="8">
    <location>
        <begin position="114"/>
        <end position="133"/>
    </location>
</feature>
<sequence length="473" mass="54702">MVFSTTLFILYFLPVFLLVYNLTNKKWKNLVILIASILFYSWGAPKFVFVIVGSTIIDFYLVQQIYKSAKTKLRKLLLGISVVMNLGLLAYFKYANFFVENLNSILTSFGVTELAWTAVVLPIGISFYTFQTLTYSIDVYRKVHAPLNKVTDYLMYIMSFPQMIAGPIVRFSSIADQITNRREVIDDKLIGFYRFCIGLAKKVLIANVMAEQADLIFDSELSEVSMTGAWIGMLAYTFQIYFDFSGYSDMAIGLGRMMGFRFPENFNSPYISKNISEFWRRWHITLGAFMRDYLYIPLGGNRVKSKGRLFFNLWIVFLLSGLWHGAAWNFVIWGAYHGLFLILDRLFLIRVLNKLGAVLSTLITFFIVMIGWVIFRLEDLTSIKIYLSRLFTFDFNSDTDTITTFWFISVFAIFFSFFTAFKRGKRIENFVLAQESLKISSHFAFALVSVLLLMLSLISITSSGFNPFIYFRF</sequence>
<proteinExistence type="inferred from homology"/>
<feature type="transmembrane region" description="Helical" evidence="8">
    <location>
        <begin position="330"/>
        <end position="348"/>
    </location>
</feature>
<dbReference type="PANTHER" id="PTHR13285:SF18">
    <property type="entry name" value="PROTEIN-CYSTEINE N-PALMITOYLTRANSFERASE RASP"/>
    <property type="match status" value="1"/>
</dbReference>
<keyword evidence="10" id="KW-1185">Reference proteome</keyword>
<evidence type="ECO:0000313" key="9">
    <source>
        <dbReference type="EMBL" id="PWH86556.1"/>
    </source>
</evidence>
<feature type="transmembrane region" description="Helical" evidence="8">
    <location>
        <begin position="442"/>
        <end position="465"/>
    </location>
</feature>
<feature type="transmembrane region" description="Helical" evidence="8">
    <location>
        <begin position="355"/>
        <end position="375"/>
    </location>
</feature>
<keyword evidence="7" id="KW-0808">Transferase</keyword>
<evidence type="ECO:0000256" key="5">
    <source>
        <dbReference type="ARBA" id="ARBA00022989"/>
    </source>
</evidence>
<comment type="caution">
    <text evidence="9">The sequence shown here is derived from an EMBL/GenBank/DDBJ whole genome shotgun (WGS) entry which is preliminary data.</text>
</comment>
<dbReference type="InterPro" id="IPR024194">
    <property type="entry name" value="Ac/AlaTfrase_AlgI/DltB"/>
</dbReference>
<accession>A0A2U2XFH9</accession>
<evidence type="ECO:0000256" key="3">
    <source>
        <dbReference type="ARBA" id="ARBA00022475"/>
    </source>
</evidence>
<reference evidence="9 10" key="1">
    <citation type="submission" date="2018-05" db="EMBL/GenBank/DDBJ databases">
        <title>Brumimicrobium oceani sp. nov., isolated from coastal sediment.</title>
        <authorList>
            <person name="Kou Y."/>
        </authorList>
    </citation>
    <scope>NUCLEOTIDE SEQUENCE [LARGE SCALE GENOMIC DNA]</scope>
    <source>
        <strain evidence="9 10">C305</strain>
    </source>
</reference>
<keyword evidence="6 7" id="KW-0472">Membrane</keyword>
<dbReference type="PIRSF" id="PIRSF500217">
    <property type="entry name" value="AlgI"/>
    <property type="match status" value="1"/>
</dbReference>
<dbReference type="InterPro" id="IPR004299">
    <property type="entry name" value="MBOAT_fam"/>
</dbReference>
<comment type="similarity">
    <text evidence="2 7">Belongs to the membrane-bound acyltransferase family.</text>
</comment>
<evidence type="ECO:0000256" key="2">
    <source>
        <dbReference type="ARBA" id="ARBA00010323"/>
    </source>
</evidence>
<keyword evidence="4 8" id="KW-0812">Transmembrane</keyword>
<feature type="transmembrane region" description="Helical" evidence="8">
    <location>
        <begin position="6"/>
        <end position="23"/>
    </location>
</feature>
<feature type="transmembrane region" description="Helical" evidence="8">
    <location>
        <begin position="76"/>
        <end position="94"/>
    </location>
</feature>
<dbReference type="GO" id="GO:0016746">
    <property type="term" value="F:acyltransferase activity"/>
    <property type="evidence" value="ECO:0007669"/>
    <property type="project" value="UniProtKB-KW"/>
</dbReference>
<feature type="transmembrane region" description="Helical" evidence="8">
    <location>
        <begin position="309"/>
        <end position="324"/>
    </location>
</feature>
<dbReference type="EMBL" id="QFRJ01000002">
    <property type="protein sequence ID" value="PWH86556.1"/>
    <property type="molecule type" value="Genomic_DNA"/>
</dbReference>
<dbReference type="Pfam" id="PF03062">
    <property type="entry name" value="MBOAT"/>
    <property type="match status" value="1"/>
</dbReference>
<dbReference type="PANTHER" id="PTHR13285">
    <property type="entry name" value="ACYLTRANSFERASE"/>
    <property type="match status" value="1"/>
</dbReference>
<evidence type="ECO:0000256" key="6">
    <source>
        <dbReference type="ARBA" id="ARBA00023136"/>
    </source>
</evidence>
<keyword evidence="7" id="KW-0012">Acyltransferase</keyword>
<dbReference type="InterPro" id="IPR051085">
    <property type="entry name" value="MB_O-acyltransferase"/>
</dbReference>
<feature type="transmembrane region" description="Helical" evidence="8">
    <location>
        <begin position="30"/>
        <end position="56"/>
    </location>
</feature>
<dbReference type="AlphaFoldDB" id="A0A2U2XFH9"/>
<reference evidence="9 10" key="2">
    <citation type="submission" date="2018-05" db="EMBL/GenBank/DDBJ databases">
        <authorList>
            <person name="Lanie J.A."/>
            <person name="Ng W.-L."/>
            <person name="Kazmierczak K.M."/>
            <person name="Andrzejewski T.M."/>
            <person name="Davidsen T.M."/>
            <person name="Wayne K.J."/>
            <person name="Tettelin H."/>
            <person name="Glass J.I."/>
            <person name="Rusch D."/>
            <person name="Podicherti R."/>
            <person name="Tsui H.-C.T."/>
            <person name="Winkler M.E."/>
        </authorList>
    </citation>
    <scope>NUCLEOTIDE SEQUENCE [LARGE SCALE GENOMIC DNA]</scope>
    <source>
        <strain evidence="9 10">C305</strain>
    </source>
</reference>
<evidence type="ECO:0000256" key="8">
    <source>
        <dbReference type="SAM" id="Phobius"/>
    </source>
</evidence>
<gene>
    <name evidence="9" type="ORF">DIT68_04795</name>
</gene>
<evidence type="ECO:0000256" key="4">
    <source>
        <dbReference type="ARBA" id="ARBA00022692"/>
    </source>
</evidence>
<feature type="transmembrane region" description="Helical" evidence="8">
    <location>
        <begin position="402"/>
        <end position="421"/>
    </location>
</feature>
<dbReference type="RefSeq" id="WP_109358668.1">
    <property type="nucleotide sequence ID" value="NZ_QFRJ01000002.1"/>
</dbReference>
<comment type="subcellular location">
    <subcellularLocation>
        <location evidence="1">Cell membrane</location>
        <topology evidence="1">Multi-pass membrane protein</topology>
    </subcellularLocation>
</comment>
<evidence type="ECO:0000313" key="10">
    <source>
        <dbReference type="Proteomes" id="UP000245370"/>
    </source>
</evidence>
<dbReference type="Proteomes" id="UP000245370">
    <property type="component" value="Unassembled WGS sequence"/>
</dbReference>
<keyword evidence="3 7" id="KW-1003">Cell membrane</keyword>
<dbReference type="InterPro" id="IPR028362">
    <property type="entry name" value="AlgI"/>
</dbReference>
<dbReference type="GO" id="GO:0005886">
    <property type="term" value="C:plasma membrane"/>
    <property type="evidence" value="ECO:0007669"/>
    <property type="project" value="UniProtKB-SubCell"/>
</dbReference>
<organism evidence="9 10">
    <name type="scientific">Brumimicrobium oceani</name>
    <dbReference type="NCBI Taxonomy" id="2100725"/>
    <lineage>
        <taxon>Bacteria</taxon>
        <taxon>Pseudomonadati</taxon>
        <taxon>Bacteroidota</taxon>
        <taxon>Flavobacteriia</taxon>
        <taxon>Flavobacteriales</taxon>
        <taxon>Crocinitomicaceae</taxon>
        <taxon>Brumimicrobium</taxon>
    </lineage>
</organism>
<protein>
    <submittedName>
        <fullName evidence="9">MBOAT family protein</fullName>
    </submittedName>
</protein>
<dbReference type="OrthoDB" id="9805788at2"/>
<keyword evidence="5 8" id="KW-1133">Transmembrane helix</keyword>
<dbReference type="GO" id="GO:0042121">
    <property type="term" value="P:alginic acid biosynthetic process"/>
    <property type="evidence" value="ECO:0007669"/>
    <property type="project" value="InterPro"/>
</dbReference>
<feature type="transmembrane region" description="Helical" evidence="8">
    <location>
        <begin position="192"/>
        <end position="210"/>
    </location>
</feature>
<feature type="transmembrane region" description="Helical" evidence="8">
    <location>
        <begin position="230"/>
        <end position="252"/>
    </location>
</feature>
<evidence type="ECO:0000256" key="1">
    <source>
        <dbReference type="ARBA" id="ARBA00004651"/>
    </source>
</evidence>
<name>A0A2U2XFH9_9FLAO</name>